<dbReference type="AlphaFoldDB" id="Q16T44"/>
<feature type="signal peptide" evidence="5">
    <location>
        <begin position="1"/>
        <end position="22"/>
    </location>
</feature>
<dbReference type="VEuPathDB" id="VectorBase:AAEL010390"/>
<dbReference type="EC" id="2.4.1.17" evidence="5"/>
<dbReference type="Gene3D" id="3.40.50.2000">
    <property type="entry name" value="Glycogen Phosphorylase B"/>
    <property type="match status" value="1"/>
</dbReference>
<keyword evidence="5" id="KW-0472">Membrane</keyword>
<dbReference type="SUPFAM" id="SSF53756">
    <property type="entry name" value="UDP-Glycosyltransferase/glycogen phosphorylase"/>
    <property type="match status" value="1"/>
</dbReference>
<dbReference type="FunFam" id="3.40.50.2000:FF:000144">
    <property type="entry name" value="UDP-glucuronosyltransferase"/>
    <property type="match status" value="1"/>
</dbReference>
<dbReference type="CDD" id="cd03784">
    <property type="entry name" value="GT1_Gtf-like"/>
    <property type="match status" value="1"/>
</dbReference>
<keyword evidence="5" id="KW-1133">Transmembrane helix</keyword>
<organism evidence="6 7">
    <name type="scientific">Aedes aegypti</name>
    <name type="common">Yellowfever mosquito</name>
    <name type="synonym">Culex aegypti</name>
    <dbReference type="NCBI Taxonomy" id="7159"/>
    <lineage>
        <taxon>Eukaryota</taxon>
        <taxon>Metazoa</taxon>
        <taxon>Ecdysozoa</taxon>
        <taxon>Arthropoda</taxon>
        <taxon>Hexapoda</taxon>
        <taxon>Insecta</taxon>
        <taxon>Pterygota</taxon>
        <taxon>Neoptera</taxon>
        <taxon>Endopterygota</taxon>
        <taxon>Diptera</taxon>
        <taxon>Nematocera</taxon>
        <taxon>Culicoidea</taxon>
        <taxon>Culicidae</taxon>
        <taxon>Culicinae</taxon>
        <taxon>Aedini</taxon>
        <taxon>Aedes</taxon>
        <taxon>Stegomyia</taxon>
    </lineage>
</organism>
<comment type="similarity">
    <text evidence="1 4">Belongs to the UDP-glycosyltransferase family.</text>
</comment>
<dbReference type="InterPro" id="IPR002213">
    <property type="entry name" value="UDP_glucos_trans"/>
</dbReference>
<dbReference type="OrthoDB" id="5835829at2759"/>
<reference evidence="6" key="3">
    <citation type="submission" date="2012-09" db="EMBL/GenBank/DDBJ databases">
        <authorList>
            <consortium name="VectorBase"/>
        </authorList>
    </citation>
    <scope>NUCLEOTIDE SEQUENCE</scope>
    <source>
        <strain evidence="6">Liverpool</strain>
    </source>
</reference>
<dbReference type="GO" id="GO:0016020">
    <property type="term" value="C:membrane"/>
    <property type="evidence" value="ECO:0007669"/>
    <property type="project" value="UniProtKB-SubCell"/>
</dbReference>
<dbReference type="InterPro" id="IPR035595">
    <property type="entry name" value="UDP_glycos_trans_CS"/>
</dbReference>
<dbReference type="EMBL" id="CH477659">
    <property type="protein sequence ID" value="EAT37665.1"/>
    <property type="molecule type" value="Genomic_DNA"/>
</dbReference>
<feature type="chain" id="PRO_5013979470" description="UDP-glucuronosyltransferase" evidence="5">
    <location>
        <begin position="23"/>
        <end position="524"/>
    </location>
</feature>
<evidence type="ECO:0000256" key="3">
    <source>
        <dbReference type="ARBA" id="ARBA00022679"/>
    </source>
</evidence>
<keyword evidence="5" id="KW-0812">Transmembrane</keyword>
<sequence length="524" mass="59907">MGILTFCVLVCLVAINPNCAHAARILGVFPTPSKSHWFLGSALMKELALDGHDVTDVSPFHLTNPPENYHHVEVQTDHEFFGHVMEKFYKEADNSAFRKLVKLYNIVNFFSNTTLSSPEVMKLLRSDEKFDLIILEIFLDDALLGFADHFKCPVVGMTTHGTLEWINTLVGNPQPLSYVPHVHIGFSNPMNFWKRMTNVLFNLLDDYLIANYLYPAQEQIFRTAFPNATQSLSELRKNSVSLVLVNNHFSLSYPRPYVPNMIEIGGFHVNRKITPLPEKISRFIENSTNGVIYFSMGSNLKPSLMGKDKLQAILQAFATVRQRIIWKYDDDSLKLDQSKYLMAKWLPQDDILAHPNVKLFITHGGLLSCTESIHHGKPIVGIPIFADQQMNMDQAEEAGWGVTVKFEKLNRESLSKALNEVLNNNKYTRQVQTISKRLRDQPLPPMDMAKFWINYVIRHDGAKHLKSPGQRFNFIQLHNIDVYLIILVIVSIMIVLPLKIVKRVYSKTRKSKLLNNNKSKSKLS</sequence>
<reference evidence="6" key="1">
    <citation type="submission" date="2005-10" db="EMBL/GenBank/DDBJ databases">
        <authorList>
            <person name="Loftus B.J."/>
            <person name="Nene V.M."/>
            <person name="Hannick L.I."/>
            <person name="Bidwell S."/>
            <person name="Haas B."/>
            <person name="Amedeo P."/>
            <person name="Orvis J."/>
            <person name="Wortman J.R."/>
            <person name="White O.R."/>
            <person name="Salzberg S."/>
            <person name="Shumway M."/>
            <person name="Koo H."/>
            <person name="Zhao Y."/>
            <person name="Holmes M."/>
            <person name="Miller J."/>
            <person name="Schatz M."/>
            <person name="Pop M."/>
            <person name="Pai G."/>
            <person name="Utterback T."/>
            <person name="Rogers Y.-H."/>
            <person name="Kravitz S."/>
            <person name="Fraser C.M."/>
        </authorList>
    </citation>
    <scope>NUCLEOTIDE SEQUENCE</scope>
    <source>
        <strain evidence="6">Liverpool</strain>
    </source>
</reference>
<comment type="catalytic activity">
    <reaction evidence="5">
        <text>glucuronate acceptor + UDP-alpha-D-glucuronate = acceptor beta-D-glucuronoside + UDP + H(+)</text>
        <dbReference type="Rhea" id="RHEA:21032"/>
        <dbReference type="ChEBI" id="CHEBI:15378"/>
        <dbReference type="ChEBI" id="CHEBI:58052"/>
        <dbReference type="ChEBI" id="CHEBI:58223"/>
        <dbReference type="ChEBI" id="CHEBI:132367"/>
        <dbReference type="ChEBI" id="CHEBI:132368"/>
        <dbReference type="EC" id="2.4.1.17"/>
    </reaction>
</comment>
<dbReference type="eggNOG" id="KOG1192">
    <property type="taxonomic scope" value="Eukaryota"/>
</dbReference>
<keyword evidence="2 4" id="KW-0328">Glycosyltransferase</keyword>
<evidence type="ECO:0000313" key="6">
    <source>
        <dbReference type="EMBL" id="EAT37665.1"/>
    </source>
</evidence>
<dbReference type="PROSITE" id="PS00375">
    <property type="entry name" value="UDPGT"/>
    <property type="match status" value="1"/>
</dbReference>
<dbReference type="InterPro" id="IPR050271">
    <property type="entry name" value="UDP-glycosyltransferase"/>
</dbReference>
<keyword evidence="5" id="KW-0732">Signal</keyword>
<dbReference type="OMA" id="WINYVIR"/>
<evidence type="ECO:0000256" key="1">
    <source>
        <dbReference type="ARBA" id="ARBA00009995"/>
    </source>
</evidence>
<dbReference type="FunFam" id="3.40.50.2000:FF:000050">
    <property type="entry name" value="UDP-glucuronosyltransferase"/>
    <property type="match status" value="1"/>
</dbReference>
<dbReference type="PaxDb" id="7159-AAEL010390-PA"/>
<comment type="subcellular location">
    <subcellularLocation>
        <location evidence="5">Membrane</location>
        <topology evidence="5">Single-pass membrane protein</topology>
    </subcellularLocation>
</comment>
<keyword evidence="3 4" id="KW-0808">Transferase</keyword>
<feature type="transmembrane region" description="Helical" evidence="5">
    <location>
        <begin position="482"/>
        <end position="501"/>
    </location>
</feature>
<protein>
    <recommendedName>
        <fullName evidence="5">UDP-glucuronosyltransferase</fullName>
        <ecNumber evidence="5">2.4.1.17</ecNumber>
    </recommendedName>
</protein>
<evidence type="ECO:0000313" key="7">
    <source>
        <dbReference type="Proteomes" id="UP000682892"/>
    </source>
</evidence>
<dbReference type="PANTHER" id="PTHR48043">
    <property type="entry name" value="EG:EG0003.4 PROTEIN-RELATED"/>
    <property type="match status" value="1"/>
</dbReference>
<accession>Q16T44</accession>
<dbReference type="Proteomes" id="UP000682892">
    <property type="component" value="Unassembled WGS sequence"/>
</dbReference>
<dbReference type="KEGG" id="aag:5573298"/>
<evidence type="ECO:0000256" key="5">
    <source>
        <dbReference type="RuleBase" id="RU362059"/>
    </source>
</evidence>
<evidence type="ECO:0000256" key="4">
    <source>
        <dbReference type="RuleBase" id="RU003718"/>
    </source>
</evidence>
<proteinExistence type="inferred from homology"/>
<name>Q16T44_AEDAE</name>
<reference evidence="6" key="2">
    <citation type="journal article" date="2007" name="Science">
        <title>Genome sequence of Aedes aegypti, a major arbovirus vector.</title>
        <authorList>
            <person name="Nene V."/>
            <person name="Wortman J.R."/>
            <person name="Lawson D."/>
            <person name="Haas B."/>
            <person name="Kodira C."/>
            <person name="Tu Z.J."/>
            <person name="Loftus B."/>
            <person name="Xi Z."/>
            <person name="Megy K."/>
            <person name="Grabherr M."/>
            <person name="Ren Q."/>
            <person name="Zdobnov E.M."/>
            <person name="Lobo N.F."/>
            <person name="Campbell K.S."/>
            <person name="Brown S.E."/>
            <person name="Bonaldo M.F."/>
            <person name="Zhu J."/>
            <person name="Sinkins S.P."/>
            <person name="Hogenkamp D.G."/>
            <person name="Amedeo P."/>
            <person name="Arensburger P."/>
            <person name="Atkinson P.W."/>
            <person name="Bidwell S."/>
            <person name="Biedler J."/>
            <person name="Birney E."/>
            <person name="Bruggner R.V."/>
            <person name="Costas J."/>
            <person name="Coy M.R."/>
            <person name="Crabtree J."/>
            <person name="Crawford M."/>
            <person name="Debruyn B."/>
            <person name="Decaprio D."/>
            <person name="Eiglmeier K."/>
            <person name="Eisenstadt E."/>
            <person name="El-Dorry H."/>
            <person name="Gelbart W.M."/>
            <person name="Gomes S.L."/>
            <person name="Hammond M."/>
            <person name="Hannick L.I."/>
            <person name="Hogan J.R."/>
            <person name="Holmes M.H."/>
            <person name="Jaffe D."/>
            <person name="Johnston J.S."/>
            <person name="Kennedy R.C."/>
            <person name="Koo H."/>
            <person name="Kravitz S."/>
            <person name="Kriventseva E.V."/>
            <person name="Kulp D."/>
            <person name="Labutti K."/>
            <person name="Lee E."/>
            <person name="Li S."/>
            <person name="Lovin D.D."/>
            <person name="Mao C."/>
            <person name="Mauceli E."/>
            <person name="Menck C.F."/>
            <person name="Miller J.R."/>
            <person name="Montgomery P."/>
            <person name="Mori A."/>
            <person name="Nascimento A.L."/>
            <person name="Naveira H.F."/>
            <person name="Nusbaum C."/>
            <person name="O'leary S."/>
            <person name="Orvis J."/>
            <person name="Pertea M."/>
            <person name="Quesneville H."/>
            <person name="Reidenbach K.R."/>
            <person name="Rogers Y.H."/>
            <person name="Roth C.W."/>
            <person name="Schneider J.R."/>
            <person name="Schatz M."/>
            <person name="Shumway M."/>
            <person name="Stanke M."/>
            <person name="Stinson E.O."/>
            <person name="Tubio J.M."/>
            <person name="Vanzee J.P."/>
            <person name="Verjovski-Almeida S."/>
            <person name="Werner D."/>
            <person name="White O."/>
            <person name="Wyder S."/>
            <person name="Zeng Q."/>
            <person name="Zhao Q."/>
            <person name="Zhao Y."/>
            <person name="Hill C.A."/>
            <person name="Raikhel A.S."/>
            <person name="Soares M.B."/>
            <person name="Knudson D.L."/>
            <person name="Lee N.H."/>
            <person name="Galagan J."/>
            <person name="Salzberg S.L."/>
            <person name="Paulsen I.T."/>
            <person name="Dimopoulos G."/>
            <person name="Collins F.H."/>
            <person name="Birren B."/>
            <person name="Fraser-Liggett C.M."/>
            <person name="Severson D.W."/>
        </authorList>
    </citation>
    <scope>NUCLEOTIDE SEQUENCE [LARGE SCALE GENOMIC DNA]</scope>
    <source>
        <strain evidence="6">Liverpool</strain>
    </source>
</reference>
<evidence type="ECO:0000256" key="2">
    <source>
        <dbReference type="ARBA" id="ARBA00022676"/>
    </source>
</evidence>
<dbReference type="HOGENOM" id="CLU_012949_0_2_1"/>
<gene>
    <name evidence="6" type="ORF">AaeL_AAEL010390</name>
</gene>
<dbReference type="PANTHER" id="PTHR48043:SF159">
    <property type="entry name" value="EG:EG0003.4 PROTEIN-RELATED"/>
    <property type="match status" value="1"/>
</dbReference>
<dbReference type="PhylomeDB" id="Q16T44"/>
<dbReference type="Pfam" id="PF00201">
    <property type="entry name" value="UDPGT"/>
    <property type="match status" value="1"/>
</dbReference>
<dbReference type="GO" id="GO:0015020">
    <property type="term" value="F:glucuronosyltransferase activity"/>
    <property type="evidence" value="ECO:0007669"/>
    <property type="project" value="UniProtKB-EC"/>
</dbReference>